<reference evidence="3" key="1">
    <citation type="submission" date="2021-01" db="EMBL/GenBank/DDBJ databases">
        <authorList>
            <person name="Corre E."/>
            <person name="Pelletier E."/>
            <person name="Niang G."/>
            <person name="Scheremetjew M."/>
            <person name="Finn R."/>
            <person name="Kale V."/>
            <person name="Holt S."/>
            <person name="Cochrane G."/>
            <person name="Meng A."/>
            <person name="Brown T."/>
            <person name="Cohen L."/>
        </authorList>
    </citation>
    <scope>NUCLEOTIDE SEQUENCE</scope>
    <source>
        <strain evidence="3">CCMP325</strain>
    </source>
</reference>
<dbReference type="AlphaFoldDB" id="A0A7S0HJY7"/>
<name>A0A7S0HJY7_9CRYP</name>
<feature type="signal peptide" evidence="2">
    <location>
        <begin position="1"/>
        <end position="27"/>
    </location>
</feature>
<keyword evidence="2" id="KW-0732">Signal</keyword>
<feature type="region of interest" description="Disordered" evidence="1">
    <location>
        <begin position="152"/>
        <end position="177"/>
    </location>
</feature>
<feature type="chain" id="PRO_5030782695" evidence="2">
    <location>
        <begin position="28"/>
        <end position="291"/>
    </location>
</feature>
<feature type="region of interest" description="Disordered" evidence="1">
    <location>
        <begin position="264"/>
        <end position="291"/>
    </location>
</feature>
<protein>
    <submittedName>
        <fullName evidence="3">Uncharacterized protein</fullName>
    </submittedName>
</protein>
<evidence type="ECO:0000256" key="1">
    <source>
        <dbReference type="SAM" id="MobiDB-lite"/>
    </source>
</evidence>
<evidence type="ECO:0000256" key="2">
    <source>
        <dbReference type="SAM" id="SignalP"/>
    </source>
</evidence>
<accession>A0A7S0HJY7</accession>
<proteinExistence type="predicted"/>
<evidence type="ECO:0000313" key="3">
    <source>
        <dbReference type="EMBL" id="CAD8485612.1"/>
    </source>
</evidence>
<sequence length="291" mass="31484">MTMNLRAAFGSTCGVLLLLVIVIYIDGAEKPSAAAASFMQLANSTRLPGSSQKRAAVSKLSALDLKPINFNYRPAMGMAKEAPLATNFVSISLLQQALERLHVRKKVIREAMSAVRLGIIDPETVLNTAKEAYEKADAEDVGGSPIQININVNSNSKKKTKNGNAGNAYSKGSEGDSVEVWQPFPGKDPSKHAIVWRKVLRKKLPVLRPLTEAMDNLTSTRTSSYNASSGNYSFPVPEGAIVLPTAGSHWQLQDIAILHGHAPNNTESSVIESSKEDEEQGSSYVDIEIRH</sequence>
<dbReference type="EMBL" id="HBEO01016548">
    <property type="protein sequence ID" value="CAD8485612.1"/>
    <property type="molecule type" value="Transcribed_RNA"/>
</dbReference>
<organism evidence="3">
    <name type="scientific">Hanusia phi</name>
    <dbReference type="NCBI Taxonomy" id="3032"/>
    <lineage>
        <taxon>Eukaryota</taxon>
        <taxon>Cryptophyceae</taxon>
        <taxon>Pyrenomonadales</taxon>
        <taxon>Geminigeraceae</taxon>
        <taxon>Hanusia</taxon>
    </lineage>
</organism>
<gene>
    <name evidence="3" type="ORF">HPHI1048_LOCUS11280</name>
</gene>